<dbReference type="AlphaFoldDB" id="A0A832WNI4"/>
<dbReference type="PANTHER" id="PTHR34106:SF5">
    <property type="entry name" value="GLYCOSIDASE"/>
    <property type="match status" value="1"/>
</dbReference>
<keyword evidence="3" id="KW-0378">Hydrolase</keyword>
<dbReference type="GO" id="GO:0016757">
    <property type="term" value="F:glycosyltransferase activity"/>
    <property type="evidence" value="ECO:0007669"/>
    <property type="project" value="UniProtKB-KW"/>
</dbReference>
<accession>A0A832WNI4</accession>
<dbReference type="InterPro" id="IPR007184">
    <property type="entry name" value="Mannoside_phosphorylase"/>
</dbReference>
<comment type="caution">
    <text evidence="3">The sequence shown here is derived from an EMBL/GenBank/DDBJ whole genome shotgun (WGS) entry which is preliminary data.</text>
</comment>
<dbReference type="OMA" id="HMLYRAQ"/>
<evidence type="ECO:0000313" key="3">
    <source>
        <dbReference type="EMBL" id="HII61851.1"/>
    </source>
</evidence>
<organism evidence="3 4">
    <name type="scientific">Pyrococcus horikoshii</name>
    <dbReference type="NCBI Taxonomy" id="53953"/>
    <lineage>
        <taxon>Archaea</taxon>
        <taxon>Methanobacteriati</taxon>
        <taxon>Methanobacteriota</taxon>
        <taxon>Thermococci</taxon>
        <taxon>Thermococcales</taxon>
        <taxon>Thermococcaceae</taxon>
        <taxon>Pyrococcus</taxon>
    </lineage>
</organism>
<keyword evidence="3" id="KW-0326">Glycosidase</keyword>
<evidence type="ECO:0000256" key="2">
    <source>
        <dbReference type="ARBA" id="ARBA00022679"/>
    </source>
</evidence>
<dbReference type="Pfam" id="PF04041">
    <property type="entry name" value="Glyco_hydro_130"/>
    <property type="match status" value="1"/>
</dbReference>
<dbReference type="InterPro" id="IPR023296">
    <property type="entry name" value="Glyco_hydro_beta-prop_sf"/>
</dbReference>
<evidence type="ECO:0000313" key="4">
    <source>
        <dbReference type="Proteomes" id="UP000617544"/>
    </source>
</evidence>
<keyword evidence="2" id="KW-0808">Transferase</keyword>
<dbReference type="Gene3D" id="2.115.10.20">
    <property type="entry name" value="Glycosyl hydrolase domain, family 43"/>
    <property type="match status" value="1"/>
</dbReference>
<dbReference type="GeneID" id="1443427"/>
<protein>
    <submittedName>
        <fullName evidence="3">Glycosidase</fullName>
    </submittedName>
</protein>
<dbReference type="RefSeq" id="WP_010885192.1">
    <property type="nucleotide sequence ID" value="NZ_DUJN01000008.1"/>
</dbReference>
<evidence type="ECO:0000256" key="1">
    <source>
        <dbReference type="ARBA" id="ARBA00022676"/>
    </source>
</evidence>
<keyword evidence="1" id="KW-0328">Glycosyltransferase</keyword>
<dbReference type="PANTHER" id="PTHR34106">
    <property type="entry name" value="GLYCOSIDASE"/>
    <property type="match status" value="1"/>
</dbReference>
<dbReference type="EMBL" id="DUJN01000008">
    <property type="protein sequence ID" value="HII61851.1"/>
    <property type="molecule type" value="Genomic_DNA"/>
</dbReference>
<dbReference type="PIRSF" id="PIRSF016202">
    <property type="entry name" value="PH1107"/>
    <property type="match status" value="1"/>
</dbReference>
<dbReference type="Proteomes" id="UP000617544">
    <property type="component" value="Unassembled WGS sequence"/>
</dbReference>
<gene>
    <name evidence="3" type="ORF">HA331_08980</name>
</gene>
<name>A0A832WNI4_PYRHR</name>
<dbReference type="CDD" id="cd18610">
    <property type="entry name" value="GH130_BT3780-like"/>
    <property type="match status" value="1"/>
</dbReference>
<reference evidence="3" key="1">
    <citation type="journal article" date="2020" name="bioRxiv">
        <title>A rank-normalized archaeal taxonomy based on genome phylogeny resolves widespread incomplete and uneven classifications.</title>
        <authorList>
            <person name="Rinke C."/>
            <person name="Chuvochina M."/>
            <person name="Mussig A.J."/>
            <person name="Chaumeil P.-A."/>
            <person name="Waite D.W."/>
            <person name="Whitman W.B."/>
            <person name="Parks D.H."/>
            <person name="Hugenholtz P."/>
        </authorList>
    </citation>
    <scope>NUCLEOTIDE SEQUENCE</scope>
    <source>
        <strain evidence="3">UBA8834</strain>
    </source>
</reference>
<dbReference type="SUPFAM" id="SSF75005">
    <property type="entry name" value="Arabinanase/levansucrase/invertase"/>
    <property type="match status" value="1"/>
</dbReference>
<proteinExistence type="predicted"/>
<sequence>MLKKLPKPILEPSKEGFDSKNVYNPSVIYVREKFIMLYRAEGEDNVTGRIGLALSEDGINFVKHPEPVMEPEYQWEKKGIEDPRVVKLGKRYVMTYTGYDGRIARLCIAVSKNLLSWEKGEPLFPNFPGNRLRPRGWTKSGAILPQKINGEYIMYFGDSNIWIAYSSDGIHWEYYNSPVMKPRKGKFDSLLVEPGPPPILTEDSIVLFYNSANENLVYRVGVALFDRDEPWKVKIRSRRPILEPEYPWELEGHVDNVVFLEGFVDLGNRLLFYYGGADKYVGLATWEGDLTSLLKFVVG</sequence>
<dbReference type="GO" id="GO:0016798">
    <property type="term" value="F:hydrolase activity, acting on glycosyl bonds"/>
    <property type="evidence" value="ECO:0007669"/>
    <property type="project" value="UniProtKB-KW"/>
</dbReference>